<accession>A0A559IDN1</accession>
<protein>
    <submittedName>
        <fullName evidence="1">Uncharacterized protein</fullName>
    </submittedName>
</protein>
<organism evidence="1 2">
    <name type="scientific">Paenibacillus agilis</name>
    <dbReference type="NCBI Taxonomy" id="3020863"/>
    <lineage>
        <taxon>Bacteria</taxon>
        <taxon>Bacillati</taxon>
        <taxon>Bacillota</taxon>
        <taxon>Bacilli</taxon>
        <taxon>Bacillales</taxon>
        <taxon>Paenibacillaceae</taxon>
        <taxon>Paenibacillus</taxon>
    </lineage>
</organism>
<dbReference type="RefSeq" id="WP_144995055.1">
    <property type="nucleotide sequence ID" value="NZ_VNJK01000007.1"/>
</dbReference>
<evidence type="ECO:0000313" key="1">
    <source>
        <dbReference type="EMBL" id="TVX85563.1"/>
    </source>
</evidence>
<sequence>MKRYELLEYTQFTINKDMPKEIQKALITFLQNQNYECNLKNGLKKVSYGQLRKELMTVLSPPARVEDIYRLFPWNDRETAIHIRWYLEIDPAHIGDVQSFLNNQVTEHTFPLILIEDN</sequence>
<proteinExistence type="predicted"/>
<name>A0A559IDN1_9BACL</name>
<dbReference type="Proteomes" id="UP000318102">
    <property type="component" value="Unassembled WGS sequence"/>
</dbReference>
<dbReference type="OrthoDB" id="9894903at2"/>
<evidence type="ECO:0000313" key="2">
    <source>
        <dbReference type="Proteomes" id="UP000318102"/>
    </source>
</evidence>
<comment type="caution">
    <text evidence="1">The sequence shown here is derived from an EMBL/GenBank/DDBJ whole genome shotgun (WGS) entry which is preliminary data.</text>
</comment>
<gene>
    <name evidence="1" type="ORF">FPZ44_24720</name>
</gene>
<keyword evidence="2" id="KW-1185">Reference proteome</keyword>
<reference evidence="1 2" key="1">
    <citation type="submission" date="2019-07" db="EMBL/GenBank/DDBJ databases">
        <authorList>
            <person name="Kim J."/>
        </authorList>
    </citation>
    <scope>NUCLEOTIDE SEQUENCE [LARGE SCALE GENOMIC DNA]</scope>
    <source>
        <strain evidence="1 2">N4</strain>
    </source>
</reference>
<dbReference type="EMBL" id="VNJK01000007">
    <property type="protein sequence ID" value="TVX85563.1"/>
    <property type="molecule type" value="Genomic_DNA"/>
</dbReference>
<dbReference type="AlphaFoldDB" id="A0A559IDN1"/>